<proteinExistence type="predicted"/>
<evidence type="ECO:0000256" key="1">
    <source>
        <dbReference type="SAM" id="MobiDB-lite"/>
    </source>
</evidence>
<name>A0A0H2QZG1_9AGAM</name>
<dbReference type="Proteomes" id="UP000053477">
    <property type="component" value="Unassembled WGS sequence"/>
</dbReference>
<evidence type="ECO:0000313" key="2">
    <source>
        <dbReference type="EMBL" id="KLO04372.1"/>
    </source>
</evidence>
<accession>A0A0H2QZG1</accession>
<dbReference type="EMBL" id="KQ086571">
    <property type="protein sequence ID" value="KLO04372.1"/>
    <property type="molecule type" value="Genomic_DNA"/>
</dbReference>
<dbReference type="InParanoid" id="A0A0H2QZG1"/>
<evidence type="ECO:0000313" key="3">
    <source>
        <dbReference type="Proteomes" id="UP000053477"/>
    </source>
</evidence>
<keyword evidence="3" id="KW-1185">Reference proteome</keyword>
<gene>
    <name evidence="2" type="ORF">SCHPADRAFT_897082</name>
</gene>
<sequence>MPYLQHNALPPQHPYFDPLDSSNKHSSRISGLSSPFNMCLGRRTVGGGSGVTGGGGGGDRVFRSDSSLWVSQRRRATLGRGVVSGLGLRLDLLLSSLYYLLSACFNLWRLRSFSSDHHHELKSADMNDKLVEVVCLDICLTRVIRQIAVGFTTIAYRCITHTGWYSANIPLVLIDFRKNHVVL</sequence>
<protein>
    <submittedName>
        <fullName evidence="2">Uncharacterized protein</fullName>
    </submittedName>
</protein>
<organism evidence="2 3">
    <name type="scientific">Schizopora paradoxa</name>
    <dbReference type="NCBI Taxonomy" id="27342"/>
    <lineage>
        <taxon>Eukaryota</taxon>
        <taxon>Fungi</taxon>
        <taxon>Dikarya</taxon>
        <taxon>Basidiomycota</taxon>
        <taxon>Agaricomycotina</taxon>
        <taxon>Agaricomycetes</taxon>
        <taxon>Hymenochaetales</taxon>
        <taxon>Schizoporaceae</taxon>
        <taxon>Schizopora</taxon>
    </lineage>
</organism>
<reference evidence="2 3" key="1">
    <citation type="submission" date="2015-04" db="EMBL/GenBank/DDBJ databases">
        <title>Complete genome sequence of Schizopora paradoxa KUC8140, a cosmopolitan wood degrader in East Asia.</title>
        <authorList>
            <consortium name="DOE Joint Genome Institute"/>
            <person name="Min B."/>
            <person name="Park H."/>
            <person name="Jang Y."/>
            <person name="Kim J.-J."/>
            <person name="Kim K.H."/>
            <person name="Pangilinan J."/>
            <person name="Lipzen A."/>
            <person name="Riley R."/>
            <person name="Grigoriev I.V."/>
            <person name="Spatafora J.W."/>
            <person name="Choi I.-G."/>
        </authorList>
    </citation>
    <scope>NUCLEOTIDE SEQUENCE [LARGE SCALE GENOMIC DNA]</scope>
    <source>
        <strain evidence="2 3">KUC8140</strain>
    </source>
</reference>
<feature type="region of interest" description="Disordered" evidence="1">
    <location>
        <begin position="1"/>
        <end position="30"/>
    </location>
</feature>
<dbReference type="AlphaFoldDB" id="A0A0H2QZG1"/>